<proteinExistence type="predicted"/>
<feature type="compositionally biased region" description="Low complexity" evidence="14">
    <location>
        <begin position="444"/>
        <end position="456"/>
    </location>
</feature>
<keyword evidence="7" id="KW-0528">Neurotoxin</keyword>
<dbReference type="InterPro" id="IPR055285">
    <property type="entry name" value="ANKRD13_C"/>
</dbReference>
<evidence type="ECO:0000256" key="2">
    <source>
        <dbReference type="ARBA" id="ARBA00004586"/>
    </source>
</evidence>
<evidence type="ECO:0000256" key="9">
    <source>
        <dbReference type="ARBA" id="ARBA00023136"/>
    </source>
</evidence>
<comment type="subcellular location">
    <subcellularLocation>
        <location evidence="2">Endoplasmic reticulum membrane</location>
    </subcellularLocation>
    <subcellularLocation>
        <location evidence="1">Target cell membrane</location>
    </subcellularLocation>
</comment>
<dbReference type="Proteomes" id="UP000694867">
    <property type="component" value="Unplaced"/>
</dbReference>
<evidence type="ECO:0000256" key="5">
    <source>
        <dbReference type="ARBA" id="ARBA00022737"/>
    </source>
</evidence>
<evidence type="ECO:0000256" key="8">
    <source>
        <dbReference type="ARBA" id="ARBA00023043"/>
    </source>
</evidence>
<keyword evidence="9" id="KW-0472">Membrane</keyword>
<feature type="domain" description="Ankyrin repeat" evidence="15">
    <location>
        <begin position="156"/>
        <end position="433"/>
    </location>
</feature>
<name>A0AAJ7SGD7_9ACAR</name>
<dbReference type="InterPro" id="IPR002110">
    <property type="entry name" value="Ankyrin_rpt"/>
</dbReference>
<protein>
    <submittedName>
        <fullName evidence="17">Ankyrin repeat domain-containing protein 13C-B</fullName>
    </submittedName>
</protein>
<dbReference type="SUPFAM" id="SSF48403">
    <property type="entry name" value="Ankyrin repeat"/>
    <property type="match status" value="1"/>
</dbReference>
<comment type="function">
    <text evidence="12">Acts as a molecular chaperone for G protein-coupled receptors, regulating their biogenesis and exit from the ER.</text>
</comment>
<evidence type="ECO:0000256" key="1">
    <source>
        <dbReference type="ARBA" id="ARBA00004175"/>
    </source>
</evidence>
<reference evidence="17" key="1">
    <citation type="submission" date="2025-08" db="UniProtKB">
        <authorList>
            <consortium name="RefSeq"/>
        </authorList>
    </citation>
    <scope>IDENTIFICATION</scope>
</reference>
<keyword evidence="8 13" id="KW-0040">ANK repeat</keyword>
<evidence type="ECO:0000313" key="17">
    <source>
        <dbReference type="RefSeq" id="XP_028967585.1"/>
    </source>
</evidence>
<evidence type="ECO:0000256" key="11">
    <source>
        <dbReference type="ARBA" id="ARBA00023298"/>
    </source>
</evidence>
<keyword evidence="16" id="KW-1185">Reference proteome</keyword>
<keyword evidence="11" id="KW-1053">Target membrane</keyword>
<evidence type="ECO:0000256" key="12">
    <source>
        <dbReference type="ARBA" id="ARBA00037107"/>
    </source>
</evidence>
<dbReference type="GO" id="GO:0005102">
    <property type="term" value="F:signaling receptor binding"/>
    <property type="evidence" value="ECO:0007669"/>
    <property type="project" value="TreeGrafter"/>
</dbReference>
<evidence type="ECO:0000256" key="13">
    <source>
        <dbReference type="PROSITE-ProRule" id="PRU00023"/>
    </source>
</evidence>
<organism evidence="16 17">
    <name type="scientific">Galendromus occidentalis</name>
    <name type="common">western predatory mite</name>
    <dbReference type="NCBI Taxonomy" id="34638"/>
    <lineage>
        <taxon>Eukaryota</taxon>
        <taxon>Metazoa</taxon>
        <taxon>Ecdysozoa</taxon>
        <taxon>Arthropoda</taxon>
        <taxon>Chelicerata</taxon>
        <taxon>Arachnida</taxon>
        <taxon>Acari</taxon>
        <taxon>Parasitiformes</taxon>
        <taxon>Mesostigmata</taxon>
        <taxon>Gamasina</taxon>
        <taxon>Phytoseioidea</taxon>
        <taxon>Phytoseiidae</taxon>
        <taxon>Typhlodrominae</taxon>
        <taxon>Galendromus</taxon>
    </lineage>
</organism>
<evidence type="ECO:0000256" key="3">
    <source>
        <dbReference type="ARBA" id="ARBA00022483"/>
    </source>
</evidence>
<dbReference type="InterPro" id="IPR021832">
    <property type="entry name" value="ANKRD13"/>
</dbReference>
<dbReference type="SMART" id="SM00248">
    <property type="entry name" value="ANK"/>
    <property type="match status" value="2"/>
</dbReference>
<sequence>MSSTGDPPVGDFPLHKAVFEDDLGEATRVLTSENINSKDRYGNTPIHLAVMLGHHQMVKLLTNKCNPGIRNNEGWTAVDEAVSRADRALLYDILRRKRTYAQETLQCMKADMLNVLSSVGDFYMELKWEFQSWIPLVSRILPSDVCRIMKRGGCIRMDTTLVDFRDMKWQRGDLSLLFRAHAKPAERLLVMDNGKKTYHRISSSETDVINEMMTSDITHMNFSTKNISFTRMQSGWLFPSNRTEKVSKFVADFYDVHGLEFVTKKRREHLSQEDLVRNKKAMSGQSLKLLVQIESISQFTSEEVRPSPLPPIPPCSLTWEDYMADSNTRAPVLGRPPVVKVNQKSFKPVVAMSNEFPFTTEDLLNILQFIAPFKHFDRLREFVRMKLPPGFPVLMEFPVLPTVTARVTFPEFEYRDNISPDFFVIPSDYSERKLRSTSQRQKSSPKSSWTSFSESP</sequence>
<dbReference type="PANTHER" id="PTHR12447">
    <property type="entry name" value="ANKYRIN REPEAT DOMAIN-CONTAINING PROTEIN 13"/>
    <property type="match status" value="1"/>
</dbReference>
<keyword evidence="5" id="KW-0677">Repeat</keyword>
<dbReference type="RefSeq" id="XP_028967585.1">
    <property type="nucleotide sequence ID" value="XM_029111752.1"/>
</dbReference>
<dbReference type="InterPro" id="IPR036770">
    <property type="entry name" value="Ankyrin_rpt-contain_sf"/>
</dbReference>
<dbReference type="GO" id="GO:0044218">
    <property type="term" value="C:other organism cell membrane"/>
    <property type="evidence" value="ECO:0007669"/>
    <property type="project" value="UniProtKB-KW"/>
</dbReference>
<dbReference type="Pfam" id="PF11904">
    <property type="entry name" value="ANKRD13_C"/>
    <property type="match status" value="1"/>
</dbReference>
<dbReference type="Pfam" id="PF12796">
    <property type="entry name" value="Ank_2"/>
    <property type="match status" value="1"/>
</dbReference>
<dbReference type="GO" id="GO:0044231">
    <property type="term" value="C:host cell presynaptic membrane"/>
    <property type="evidence" value="ECO:0007669"/>
    <property type="project" value="UniProtKB-KW"/>
</dbReference>
<keyword evidence="6" id="KW-0256">Endoplasmic reticulum</keyword>
<dbReference type="AlphaFoldDB" id="A0AAJ7SGD7"/>
<keyword evidence="7" id="KW-0800">Toxin</keyword>
<dbReference type="PANTHER" id="PTHR12447:SF25">
    <property type="entry name" value="ANKYRIN REPEAT DOMAIN-CONTAINING PROTEIN 13C"/>
    <property type="match status" value="1"/>
</dbReference>
<gene>
    <name evidence="17" type="primary">LOC100899733</name>
</gene>
<dbReference type="PROSITE" id="PS50088">
    <property type="entry name" value="ANK_REPEAT"/>
    <property type="match status" value="1"/>
</dbReference>
<dbReference type="GO" id="GO:0005789">
    <property type="term" value="C:endoplasmic reticulum membrane"/>
    <property type="evidence" value="ECO:0007669"/>
    <property type="project" value="UniProtKB-SubCell"/>
</dbReference>
<keyword evidence="7" id="KW-0638">Presynaptic neurotoxin</keyword>
<dbReference type="GO" id="GO:0006887">
    <property type="term" value="P:exocytosis"/>
    <property type="evidence" value="ECO:0007669"/>
    <property type="project" value="UniProtKB-KW"/>
</dbReference>
<dbReference type="GeneID" id="100899733"/>
<dbReference type="PROSITE" id="PS50297">
    <property type="entry name" value="ANK_REP_REGION"/>
    <property type="match status" value="1"/>
</dbReference>
<dbReference type="GO" id="GO:0006621">
    <property type="term" value="P:protein retention in ER lumen"/>
    <property type="evidence" value="ECO:0007669"/>
    <property type="project" value="TreeGrafter"/>
</dbReference>
<evidence type="ECO:0000256" key="14">
    <source>
        <dbReference type="SAM" id="MobiDB-lite"/>
    </source>
</evidence>
<dbReference type="KEGG" id="goe:100899733"/>
<feature type="repeat" description="ANK" evidence="13">
    <location>
        <begin position="41"/>
        <end position="61"/>
    </location>
</feature>
<accession>A0AAJ7SGD7</accession>
<evidence type="ECO:0000256" key="6">
    <source>
        <dbReference type="ARBA" id="ARBA00022824"/>
    </source>
</evidence>
<evidence type="ECO:0000256" key="10">
    <source>
        <dbReference type="ARBA" id="ARBA00023186"/>
    </source>
</evidence>
<keyword evidence="4" id="KW-1052">Target cell membrane</keyword>
<keyword evidence="10" id="KW-0143">Chaperone</keyword>
<dbReference type="Gene3D" id="1.25.40.20">
    <property type="entry name" value="Ankyrin repeat-containing domain"/>
    <property type="match status" value="1"/>
</dbReference>
<evidence type="ECO:0000256" key="7">
    <source>
        <dbReference type="ARBA" id="ARBA00023028"/>
    </source>
</evidence>
<feature type="region of interest" description="Disordered" evidence="14">
    <location>
        <begin position="432"/>
        <end position="456"/>
    </location>
</feature>
<evidence type="ECO:0000259" key="15">
    <source>
        <dbReference type="Pfam" id="PF11904"/>
    </source>
</evidence>
<evidence type="ECO:0000313" key="16">
    <source>
        <dbReference type="Proteomes" id="UP000694867"/>
    </source>
</evidence>
<evidence type="ECO:0000256" key="4">
    <source>
        <dbReference type="ARBA" id="ARBA00022537"/>
    </source>
</evidence>
<keyword evidence="3" id="KW-0268">Exocytosis</keyword>